<protein>
    <recommendedName>
        <fullName evidence="1">Methyltransferase domain-containing protein</fullName>
    </recommendedName>
</protein>
<dbReference type="InterPro" id="IPR025714">
    <property type="entry name" value="Methyltranfer_dom"/>
</dbReference>
<dbReference type="SUPFAM" id="SSF53335">
    <property type="entry name" value="S-adenosyl-L-methionine-dependent methyltransferases"/>
    <property type="match status" value="1"/>
</dbReference>
<sequence>MDIKAYWDKKIIDWENSIVKRGTFSAVEKLAGYFRKPLVFRAELCLKLLAPFINGKTILELGCGSGFFAFELSQRGAAKKIIGIDISPNAVKRAKEINAQRSVPAVCDFLEADASALATLPAADITIGLGFLDYLTQAEIKLIFEKNKSKYFLFTFSEKKFSLWRYVHILYLLSQRCPKHFYYTKRQISECIAARYGEIQFINHRKLSFCCVVHNLPRQ</sequence>
<dbReference type="EMBL" id="PFAS01000063">
    <property type="protein sequence ID" value="PIT93580.1"/>
    <property type="molecule type" value="Genomic_DNA"/>
</dbReference>
<evidence type="ECO:0000259" key="1">
    <source>
        <dbReference type="Pfam" id="PF13847"/>
    </source>
</evidence>
<reference evidence="3" key="1">
    <citation type="submission" date="2017-09" db="EMBL/GenBank/DDBJ databases">
        <title>Depth-based differentiation of microbial function through sediment-hosted aquifers and enrichment of novel symbionts in the deep terrestrial subsurface.</title>
        <authorList>
            <person name="Probst A.J."/>
            <person name="Ladd B."/>
            <person name="Jarett J.K."/>
            <person name="Geller-Mcgrath D.E."/>
            <person name="Sieber C.M.K."/>
            <person name="Emerson J.B."/>
            <person name="Anantharaman K."/>
            <person name="Thomas B.C."/>
            <person name="Malmstrom R."/>
            <person name="Stieglmeier M."/>
            <person name="Klingl A."/>
            <person name="Woyke T."/>
            <person name="Ryan C.M."/>
            <person name="Banfield J.F."/>
        </authorList>
    </citation>
    <scope>NUCLEOTIDE SEQUENCE [LARGE SCALE GENOMIC DNA]</scope>
</reference>
<dbReference type="Gene3D" id="3.40.50.150">
    <property type="entry name" value="Vaccinia Virus protein VP39"/>
    <property type="match status" value="1"/>
</dbReference>
<name>A0A2M6WLA2_9BACT</name>
<dbReference type="InterPro" id="IPR029063">
    <property type="entry name" value="SAM-dependent_MTases_sf"/>
</dbReference>
<comment type="caution">
    <text evidence="2">The sequence shown here is derived from an EMBL/GenBank/DDBJ whole genome shotgun (WGS) entry which is preliminary data.</text>
</comment>
<dbReference type="Proteomes" id="UP000229335">
    <property type="component" value="Unassembled WGS sequence"/>
</dbReference>
<feature type="domain" description="Methyltransferase" evidence="1">
    <location>
        <begin position="55"/>
        <end position="123"/>
    </location>
</feature>
<organism evidence="2 3">
    <name type="scientific">Candidatus Falkowbacteria bacterium CG10_big_fil_rev_8_21_14_0_10_43_11</name>
    <dbReference type="NCBI Taxonomy" id="1974568"/>
    <lineage>
        <taxon>Bacteria</taxon>
        <taxon>Candidatus Falkowiibacteriota</taxon>
    </lineage>
</organism>
<dbReference type="AlphaFoldDB" id="A0A2M6WLA2"/>
<gene>
    <name evidence="2" type="ORF">COU00_03635</name>
</gene>
<accession>A0A2M6WLA2</accession>
<dbReference type="PANTHER" id="PTHR43591">
    <property type="entry name" value="METHYLTRANSFERASE"/>
    <property type="match status" value="1"/>
</dbReference>
<evidence type="ECO:0000313" key="2">
    <source>
        <dbReference type="EMBL" id="PIT93580.1"/>
    </source>
</evidence>
<evidence type="ECO:0000313" key="3">
    <source>
        <dbReference type="Proteomes" id="UP000229335"/>
    </source>
</evidence>
<dbReference type="CDD" id="cd02440">
    <property type="entry name" value="AdoMet_MTases"/>
    <property type="match status" value="1"/>
</dbReference>
<proteinExistence type="predicted"/>
<dbReference type="Pfam" id="PF13847">
    <property type="entry name" value="Methyltransf_31"/>
    <property type="match status" value="1"/>
</dbReference>